<dbReference type="EMBL" id="JAAVNE010000023">
    <property type="protein sequence ID" value="NKC32165.1"/>
    <property type="molecule type" value="Genomic_DNA"/>
</dbReference>
<evidence type="ECO:0000256" key="1">
    <source>
        <dbReference type="SAM" id="MobiDB-lite"/>
    </source>
</evidence>
<sequence length="57" mass="5556">MSGCTRSGDPPRGFDGIAHAARVVGAGAGPLATPPVAMPAGRTPAGRRRSAALPGSF</sequence>
<accession>A0ABX1E4Q3</accession>
<comment type="caution">
    <text evidence="2">The sequence shown here is derived from an EMBL/GenBank/DDBJ whole genome shotgun (WGS) entry which is preliminary data.</text>
</comment>
<keyword evidence="3" id="KW-1185">Reference proteome</keyword>
<evidence type="ECO:0000313" key="3">
    <source>
        <dbReference type="Proteomes" id="UP000787635"/>
    </source>
</evidence>
<proteinExistence type="predicted"/>
<protein>
    <submittedName>
        <fullName evidence="2">Uncharacterized protein</fullName>
    </submittedName>
</protein>
<evidence type="ECO:0000313" key="2">
    <source>
        <dbReference type="EMBL" id="NKC32165.1"/>
    </source>
</evidence>
<gene>
    <name evidence="2" type="ORF">HEQ75_14975</name>
</gene>
<dbReference type="Proteomes" id="UP000787635">
    <property type="component" value="Unassembled WGS sequence"/>
</dbReference>
<feature type="region of interest" description="Disordered" evidence="1">
    <location>
        <begin position="28"/>
        <end position="57"/>
    </location>
</feature>
<dbReference type="RefSeq" id="WP_168031962.1">
    <property type="nucleotide sequence ID" value="NZ_JAAVNE010000023.1"/>
</dbReference>
<organism evidence="2 3">
    <name type="scientific">Falsiroseomonas selenitidurans</name>
    <dbReference type="NCBI Taxonomy" id="2716335"/>
    <lineage>
        <taxon>Bacteria</taxon>
        <taxon>Pseudomonadati</taxon>
        <taxon>Pseudomonadota</taxon>
        <taxon>Alphaproteobacteria</taxon>
        <taxon>Acetobacterales</taxon>
        <taxon>Roseomonadaceae</taxon>
        <taxon>Falsiroseomonas</taxon>
    </lineage>
</organism>
<reference evidence="2 3" key="1">
    <citation type="submission" date="2020-03" db="EMBL/GenBank/DDBJ databases">
        <title>Roseomonas selenitidurans sp. nov. isolated from urban soil.</title>
        <authorList>
            <person name="Liu H."/>
        </authorList>
    </citation>
    <scope>NUCLEOTIDE SEQUENCE [LARGE SCALE GENOMIC DNA]</scope>
    <source>
        <strain evidence="2 3">BU-1</strain>
    </source>
</reference>
<name>A0ABX1E4Q3_9PROT</name>